<name>A0A498JCB7_MALDO</name>
<evidence type="ECO:0000313" key="3">
    <source>
        <dbReference type="Proteomes" id="UP000290289"/>
    </source>
</evidence>
<gene>
    <name evidence="2" type="ORF">DVH24_020466</name>
</gene>
<sequence>MSKNIVKDVHDASGKVDKETGLGWDPVKQTIIASDEWWEKKVKVQIVVASMALHNFIRNHSMTYQEFQSYDDDDDDELLPPGHEEDHRDEEIVDENFTHRRELDVERERIDNLLISS</sequence>
<protein>
    <recommendedName>
        <fullName evidence="4">Myb/SANT-like domain-containing protein</fullName>
    </recommendedName>
</protein>
<dbReference type="EMBL" id="RDQH01000334">
    <property type="protein sequence ID" value="RXH91443.1"/>
    <property type="molecule type" value="Genomic_DNA"/>
</dbReference>
<organism evidence="2 3">
    <name type="scientific">Malus domestica</name>
    <name type="common">Apple</name>
    <name type="synonym">Pyrus malus</name>
    <dbReference type="NCBI Taxonomy" id="3750"/>
    <lineage>
        <taxon>Eukaryota</taxon>
        <taxon>Viridiplantae</taxon>
        <taxon>Streptophyta</taxon>
        <taxon>Embryophyta</taxon>
        <taxon>Tracheophyta</taxon>
        <taxon>Spermatophyta</taxon>
        <taxon>Magnoliopsida</taxon>
        <taxon>eudicotyledons</taxon>
        <taxon>Gunneridae</taxon>
        <taxon>Pentapetalae</taxon>
        <taxon>rosids</taxon>
        <taxon>fabids</taxon>
        <taxon>Rosales</taxon>
        <taxon>Rosaceae</taxon>
        <taxon>Amygdaloideae</taxon>
        <taxon>Maleae</taxon>
        <taxon>Malus</taxon>
    </lineage>
</organism>
<reference evidence="2 3" key="1">
    <citation type="submission" date="2018-10" db="EMBL/GenBank/DDBJ databases">
        <title>A high-quality apple genome assembly.</title>
        <authorList>
            <person name="Hu J."/>
        </authorList>
    </citation>
    <scope>NUCLEOTIDE SEQUENCE [LARGE SCALE GENOMIC DNA]</scope>
    <source>
        <strain evidence="3">cv. HFTH1</strain>
        <tissue evidence="2">Young leaf</tissue>
    </source>
</reference>
<accession>A0A498JCB7</accession>
<evidence type="ECO:0000256" key="1">
    <source>
        <dbReference type="SAM" id="MobiDB-lite"/>
    </source>
</evidence>
<dbReference type="Proteomes" id="UP000290289">
    <property type="component" value="Chromosome 8"/>
</dbReference>
<comment type="caution">
    <text evidence="2">The sequence shown here is derived from an EMBL/GenBank/DDBJ whole genome shotgun (WGS) entry which is preliminary data.</text>
</comment>
<evidence type="ECO:0000313" key="2">
    <source>
        <dbReference type="EMBL" id="RXH91443.1"/>
    </source>
</evidence>
<feature type="compositionally biased region" description="Basic and acidic residues" evidence="1">
    <location>
        <begin position="82"/>
        <end position="95"/>
    </location>
</feature>
<proteinExistence type="predicted"/>
<feature type="compositionally biased region" description="Acidic residues" evidence="1">
    <location>
        <begin position="69"/>
        <end position="78"/>
    </location>
</feature>
<dbReference type="AlphaFoldDB" id="A0A498JCB7"/>
<keyword evidence="3" id="KW-1185">Reference proteome</keyword>
<feature type="region of interest" description="Disordered" evidence="1">
    <location>
        <begin position="69"/>
        <end position="95"/>
    </location>
</feature>
<evidence type="ECO:0008006" key="4">
    <source>
        <dbReference type="Google" id="ProtNLM"/>
    </source>
</evidence>